<sequence length="382" mass="46074">METDVIDLGKQVPINLPYMIQLSFNPNQQSSNMKPIQITYQQSKPINFYIYRKCILDDIKLKKIEFEYLNHEIIRSMEDFYLENQEPSKLFELFLSFIYSGKVEYRIREYYLPLLKLAIYFQCDILISSLMKQQKQQGIVRTFFLNFLCDIFNNQTHLQTFQSNPNSQKFLQIMIQQNSSNIINHINWHFYDKKQAQDKIQIAFRSLNSKLFSEFADVYTNNNHQNILHFTQLVFYTEEYSNPQLSIFEDIYIGRMFNLVDENFFNKYEKSLTQKCKKVFEKQIKKISNQPYHMQHTNVCDLVNKSFTATCSHQICLNCFYQYLIYRSKFQQYKDDAPKKIRCLTRFLNKDICDCVFQDQDFLALKEYNLNEFLNIFLKQKI</sequence>
<dbReference type="EMBL" id="CAJJDO010000015">
    <property type="protein sequence ID" value="CAD8145974.1"/>
    <property type="molecule type" value="Genomic_DNA"/>
</dbReference>
<protein>
    <recommendedName>
        <fullName evidence="3">BTB domain-containing protein</fullName>
    </recommendedName>
</protein>
<keyword evidence="2" id="KW-1185">Reference proteome</keyword>
<evidence type="ECO:0000313" key="1">
    <source>
        <dbReference type="EMBL" id="CAD8145974.1"/>
    </source>
</evidence>
<accession>A0A8S1T538</accession>
<gene>
    <name evidence="1" type="ORF">PPENT_87.1.T0150111</name>
</gene>
<comment type="caution">
    <text evidence="1">The sequence shown here is derived from an EMBL/GenBank/DDBJ whole genome shotgun (WGS) entry which is preliminary data.</text>
</comment>
<reference evidence="1" key="1">
    <citation type="submission" date="2021-01" db="EMBL/GenBank/DDBJ databases">
        <authorList>
            <consortium name="Genoscope - CEA"/>
            <person name="William W."/>
        </authorList>
    </citation>
    <scope>NUCLEOTIDE SEQUENCE</scope>
</reference>
<dbReference type="AlphaFoldDB" id="A0A8S1T538"/>
<evidence type="ECO:0008006" key="3">
    <source>
        <dbReference type="Google" id="ProtNLM"/>
    </source>
</evidence>
<proteinExistence type="predicted"/>
<dbReference type="Proteomes" id="UP000689195">
    <property type="component" value="Unassembled WGS sequence"/>
</dbReference>
<evidence type="ECO:0000313" key="2">
    <source>
        <dbReference type="Proteomes" id="UP000689195"/>
    </source>
</evidence>
<name>A0A8S1T538_9CILI</name>
<dbReference type="OrthoDB" id="300332at2759"/>
<organism evidence="1 2">
    <name type="scientific">Paramecium pentaurelia</name>
    <dbReference type="NCBI Taxonomy" id="43138"/>
    <lineage>
        <taxon>Eukaryota</taxon>
        <taxon>Sar</taxon>
        <taxon>Alveolata</taxon>
        <taxon>Ciliophora</taxon>
        <taxon>Intramacronucleata</taxon>
        <taxon>Oligohymenophorea</taxon>
        <taxon>Peniculida</taxon>
        <taxon>Parameciidae</taxon>
        <taxon>Paramecium</taxon>
    </lineage>
</organism>